<dbReference type="PANTHER" id="PTHR36964:SF1">
    <property type="entry name" value="PROTEIN-METHIONINE-SULFOXIDE REDUCTASE HEME-BINDING SUBUNIT MSRQ"/>
    <property type="match status" value="1"/>
</dbReference>
<accession>A0ABT4K0A7</accession>
<sequence length="198" mass="22634">MSFQMKKILWLILSIPALGMIYGVMSGNALSGDLLHPSGEFSTRFMIIAMIATPLNLIFRKCGWSLTVPKWLLRHRRAFGVAAFVYAILHTLFYLIDVGALSTIMSDFIEIGIWTGWLAFLIFIPLGLTSNDASQRYLRSAWKKLQRWAYPAAVFTLLHWLFVHNNYGPALVHFVPLAILELFRIYCVYSEKSRKSAK</sequence>
<evidence type="ECO:0000256" key="8">
    <source>
        <dbReference type="SAM" id="Phobius"/>
    </source>
</evidence>
<dbReference type="InterPro" id="IPR013130">
    <property type="entry name" value="Fe3_Rdtase_TM_dom"/>
</dbReference>
<evidence type="ECO:0000256" key="1">
    <source>
        <dbReference type="ARBA" id="ARBA00004141"/>
    </source>
</evidence>
<keyword evidence="6" id="KW-0408">Iron</keyword>
<evidence type="ECO:0000256" key="5">
    <source>
        <dbReference type="ARBA" id="ARBA00022989"/>
    </source>
</evidence>
<comment type="caution">
    <text evidence="10">The sequence shown here is derived from an EMBL/GenBank/DDBJ whole genome shotgun (WGS) entry which is preliminary data.</text>
</comment>
<keyword evidence="5 8" id="KW-1133">Transmembrane helix</keyword>
<feature type="transmembrane region" description="Helical" evidence="8">
    <location>
        <begin position="108"/>
        <end position="128"/>
    </location>
</feature>
<keyword evidence="4 8" id="KW-0812">Transmembrane</keyword>
<keyword evidence="7 8" id="KW-0472">Membrane</keyword>
<evidence type="ECO:0000256" key="3">
    <source>
        <dbReference type="ARBA" id="ARBA00022617"/>
    </source>
</evidence>
<feature type="transmembrane region" description="Helical" evidence="8">
    <location>
        <begin position="148"/>
        <end position="164"/>
    </location>
</feature>
<keyword evidence="3" id="KW-0349">Heme</keyword>
<proteinExistence type="predicted"/>
<dbReference type="EMBL" id="JAPUBN010000021">
    <property type="protein sequence ID" value="MCZ2723453.1"/>
    <property type="molecule type" value="Genomic_DNA"/>
</dbReference>
<dbReference type="Proteomes" id="UP001149719">
    <property type="component" value="Unassembled WGS sequence"/>
</dbReference>
<evidence type="ECO:0000256" key="2">
    <source>
        <dbReference type="ARBA" id="ARBA00022448"/>
    </source>
</evidence>
<feature type="transmembrane region" description="Helical" evidence="8">
    <location>
        <begin position="79"/>
        <end position="96"/>
    </location>
</feature>
<protein>
    <submittedName>
        <fullName evidence="10">Ferric reductase-like transmembrane domain-containing protein</fullName>
    </submittedName>
</protein>
<dbReference type="InterPro" id="IPR022837">
    <property type="entry name" value="MsrQ-like"/>
</dbReference>
<feature type="transmembrane region" description="Helical" evidence="8">
    <location>
        <begin position="41"/>
        <end position="59"/>
    </location>
</feature>
<dbReference type="RefSeq" id="WP_269127573.1">
    <property type="nucleotide sequence ID" value="NZ_JAPUBN010000021.1"/>
</dbReference>
<comment type="subcellular location">
    <subcellularLocation>
        <location evidence="1">Membrane</location>
        <topology evidence="1">Multi-pass membrane protein</topology>
    </subcellularLocation>
</comment>
<feature type="transmembrane region" description="Helical" evidence="8">
    <location>
        <begin position="170"/>
        <end position="189"/>
    </location>
</feature>
<gene>
    <name evidence="10" type="ORF">O1D97_18010</name>
</gene>
<dbReference type="Pfam" id="PF01794">
    <property type="entry name" value="Ferric_reduct"/>
    <property type="match status" value="1"/>
</dbReference>
<keyword evidence="3" id="KW-0479">Metal-binding</keyword>
<feature type="domain" description="Ferric oxidoreductase" evidence="9">
    <location>
        <begin position="45"/>
        <end position="156"/>
    </location>
</feature>
<reference evidence="10" key="1">
    <citation type="submission" date="2022-12" db="EMBL/GenBank/DDBJ databases">
        <title>Marinomonas 15G1-11 sp. nov, isolated from marine algae.</title>
        <authorList>
            <person name="Butt M."/>
            <person name="Choi D.G."/>
            <person name="Kim J.M."/>
            <person name="Lee J.K."/>
            <person name="Baek J.H."/>
            <person name="Jeon C.O."/>
        </authorList>
    </citation>
    <scope>NUCLEOTIDE SEQUENCE</scope>
    <source>
        <strain evidence="10">15G1-11</strain>
    </source>
</reference>
<name>A0ABT4K0A7_9GAMM</name>
<keyword evidence="2" id="KW-0813">Transport</keyword>
<keyword evidence="11" id="KW-1185">Reference proteome</keyword>
<evidence type="ECO:0000259" key="9">
    <source>
        <dbReference type="Pfam" id="PF01794"/>
    </source>
</evidence>
<evidence type="ECO:0000256" key="4">
    <source>
        <dbReference type="ARBA" id="ARBA00022692"/>
    </source>
</evidence>
<evidence type="ECO:0000313" key="10">
    <source>
        <dbReference type="EMBL" id="MCZ2723453.1"/>
    </source>
</evidence>
<evidence type="ECO:0000256" key="7">
    <source>
        <dbReference type="ARBA" id="ARBA00023136"/>
    </source>
</evidence>
<evidence type="ECO:0000256" key="6">
    <source>
        <dbReference type="ARBA" id="ARBA00023004"/>
    </source>
</evidence>
<evidence type="ECO:0000313" key="11">
    <source>
        <dbReference type="Proteomes" id="UP001149719"/>
    </source>
</evidence>
<dbReference type="PANTHER" id="PTHR36964">
    <property type="entry name" value="PROTEIN-METHIONINE-SULFOXIDE REDUCTASE HEME-BINDING SUBUNIT MSRQ"/>
    <property type="match status" value="1"/>
</dbReference>
<organism evidence="10 11">
    <name type="scientific">Marinomonas phaeophyticola</name>
    <dbReference type="NCBI Taxonomy" id="3004091"/>
    <lineage>
        <taxon>Bacteria</taxon>
        <taxon>Pseudomonadati</taxon>
        <taxon>Pseudomonadota</taxon>
        <taxon>Gammaproteobacteria</taxon>
        <taxon>Oceanospirillales</taxon>
        <taxon>Oceanospirillaceae</taxon>
        <taxon>Marinomonas</taxon>
    </lineage>
</organism>